<comment type="similarity">
    <text evidence="7">Belongs to the ribose-phosphate pyrophosphokinase family.</text>
</comment>
<dbReference type="PATRIC" id="fig|1706435.3.peg.950"/>
<dbReference type="PANTHER" id="PTHR10210:SF32">
    <property type="entry name" value="RIBOSE-PHOSPHATE PYROPHOSPHOKINASE 2"/>
    <property type="match status" value="1"/>
</dbReference>
<evidence type="ECO:0000313" key="9">
    <source>
        <dbReference type="EMBL" id="KYC57811.1"/>
    </source>
</evidence>
<dbReference type="GO" id="GO:0005737">
    <property type="term" value="C:cytoplasm"/>
    <property type="evidence" value="ECO:0007669"/>
    <property type="project" value="TreeGrafter"/>
</dbReference>
<dbReference type="InterPro" id="IPR005946">
    <property type="entry name" value="Rib-P_diPkinase"/>
</dbReference>
<feature type="domain" description="Phosphoribosyltransferase" evidence="8">
    <location>
        <begin position="34"/>
        <end position="144"/>
    </location>
</feature>
<evidence type="ECO:0000259" key="8">
    <source>
        <dbReference type="Pfam" id="PF00156"/>
    </source>
</evidence>
<reference evidence="9" key="1">
    <citation type="journal article" date="2016" name="ISME J.">
        <title>Chasing the elusive Euryarchaeota class WSA2: genomes reveal a uniquely fastidious methyl-reducing methanogen.</title>
        <authorList>
            <person name="Nobu M.K."/>
            <person name="Narihiro T."/>
            <person name="Kuroda K."/>
            <person name="Mei R."/>
            <person name="Liu W.T."/>
        </authorList>
    </citation>
    <scope>NUCLEOTIDE SEQUENCE [LARGE SCALE GENOMIC DNA]</scope>
    <source>
        <strain evidence="9">ADurb1213_Bin02801</strain>
    </source>
</reference>
<dbReference type="GO" id="GO:0000287">
    <property type="term" value="F:magnesium ion binding"/>
    <property type="evidence" value="ECO:0007669"/>
    <property type="project" value="InterPro"/>
</dbReference>
<evidence type="ECO:0000256" key="1">
    <source>
        <dbReference type="ARBA" id="ARBA00013247"/>
    </source>
</evidence>
<dbReference type="GO" id="GO:0005524">
    <property type="term" value="F:ATP binding"/>
    <property type="evidence" value="ECO:0007669"/>
    <property type="project" value="UniProtKB-KW"/>
</dbReference>
<dbReference type="GO" id="GO:0016301">
    <property type="term" value="F:kinase activity"/>
    <property type="evidence" value="ECO:0007669"/>
    <property type="project" value="UniProtKB-KW"/>
</dbReference>
<dbReference type="GO" id="GO:0002189">
    <property type="term" value="C:ribose phosphate diphosphokinase complex"/>
    <property type="evidence" value="ECO:0007669"/>
    <property type="project" value="TreeGrafter"/>
</dbReference>
<evidence type="ECO:0000256" key="2">
    <source>
        <dbReference type="ARBA" id="ARBA00022679"/>
    </source>
</evidence>
<dbReference type="Gene3D" id="3.40.50.2020">
    <property type="match status" value="2"/>
</dbReference>
<evidence type="ECO:0000256" key="5">
    <source>
        <dbReference type="ARBA" id="ARBA00022840"/>
    </source>
</evidence>
<evidence type="ECO:0000256" key="3">
    <source>
        <dbReference type="ARBA" id="ARBA00022741"/>
    </source>
</evidence>
<evidence type="ECO:0000256" key="7">
    <source>
        <dbReference type="RuleBase" id="RU004324"/>
    </source>
</evidence>
<dbReference type="EMBL" id="LNJE01000009">
    <property type="protein sequence ID" value="KYC57811.1"/>
    <property type="molecule type" value="Genomic_DNA"/>
</dbReference>
<keyword evidence="3" id="KW-0547">Nucleotide-binding</keyword>
<dbReference type="InterPro" id="IPR000836">
    <property type="entry name" value="PRTase_dom"/>
</dbReference>
<dbReference type="CDD" id="cd06223">
    <property type="entry name" value="PRTases_typeI"/>
    <property type="match status" value="1"/>
</dbReference>
<keyword evidence="7" id="KW-0545">Nucleotide biosynthesis</keyword>
<keyword evidence="4 9" id="KW-0418">Kinase</keyword>
<protein>
    <recommendedName>
        <fullName evidence="1">ribose-phosphate diphosphokinase</fullName>
        <ecNumber evidence="1">2.7.6.1</ecNumber>
    </recommendedName>
</protein>
<organism evidence="9">
    <name type="scientific">Candidatus Methanofastidiosum methylothiophilum</name>
    <dbReference type="NCBI Taxonomy" id="1705564"/>
    <lineage>
        <taxon>Archaea</taxon>
        <taxon>Methanobacteriati</taxon>
        <taxon>Methanobacteriota</taxon>
        <taxon>Stenosarchaea group</taxon>
        <taxon>Candidatus Methanofastidiosia</taxon>
        <taxon>Candidatus Methanofastidiosales</taxon>
        <taxon>Candidatus Methanofastidiosaceae</taxon>
        <taxon>Candidatus Methanofastidiosum</taxon>
    </lineage>
</organism>
<dbReference type="PANTHER" id="PTHR10210">
    <property type="entry name" value="RIBOSE-PHOSPHATE DIPHOSPHOKINASE FAMILY MEMBER"/>
    <property type="match status" value="1"/>
</dbReference>
<comment type="caution">
    <text evidence="9">The sequence shown here is derived from an EMBL/GenBank/DDBJ whole genome shotgun (WGS) entry which is preliminary data.</text>
</comment>
<name>A0A150JKY8_9EURY</name>
<comment type="catalytic activity">
    <reaction evidence="6">
        <text>D-ribose 5-phosphate + ATP = 5-phospho-alpha-D-ribose 1-diphosphate + AMP + H(+)</text>
        <dbReference type="Rhea" id="RHEA:15609"/>
        <dbReference type="ChEBI" id="CHEBI:15378"/>
        <dbReference type="ChEBI" id="CHEBI:30616"/>
        <dbReference type="ChEBI" id="CHEBI:58017"/>
        <dbReference type="ChEBI" id="CHEBI:78346"/>
        <dbReference type="ChEBI" id="CHEBI:456215"/>
        <dbReference type="EC" id="2.7.6.1"/>
    </reaction>
</comment>
<dbReference type="GO" id="GO:0004749">
    <property type="term" value="F:ribose phosphate diphosphokinase activity"/>
    <property type="evidence" value="ECO:0007669"/>
    <property type="project" value="UniProtKB-EC"/>
</dbReference>
<dbReference type="EC" id="2.7.6.1" evidence="1"/>
<dbReference type="SUPFAM" id="SSF53271">
    <property type="entry name" value="PRTase-like"/>
    <property type="match status" value="1"/>
</dbReference>
<sequence length="174" mass="19323">MIGQFEIECKYTVDIHNINVTKAMKGENLSAMPLIADYLTNLKLNEPVIISPDKGSIERAKIVANYMDAEFDYLEKTRVTGEIVEMKPKEINTKNRDVVIVDDIISTGGTMAKACEILKREGTLKVLSGATHLLMISNAEEKLKIAGIDRIFGTDSIPSKFSDISIANIIKELY</sequence>
<accession>A0A150JKY8</accession>
<gene>
    <name evidence="9" type="primary">prs</name>
    <name evidence="9" type="ORF">APG09_00952</name>
</gene>
<dbReference type="NCBIfam" id="TIGR01251">
    <property type="entry name" value="ribP_PPkin"/>
    <property type="match status" value="1"/>
</dbReference>
<keyword evidence="5" id="KW-0067">ATP-binding</keyword>
<keyword evidence="2 9" id="KW-0808">Transferase</keyword>
<evidence type="ECO:0000256" key="6">
    <source>
        <dbReference type="ARBA" id="ARBA00049535"/>
    </source>
</evidence>
<dbReference type="AlphaFoldDB" id="A0A150JKY8"/>
<dbReference type="InterPro" id="IPR029057">
    <property type="entry name" value="PRTase-like"/>
</dbReference>
<proteinExistence type="inferred from homology"/>
<dbReference type="Pfam" id="PF00156">
    <property type="entry name" value="Pribosyltran"/>
    <property type="match status" value="1"/>
</dbReference>
<evidence type="ECO:0000256" key="4">
    <source>
        <dbReference type="ARBA" id="ARBA00022777"/>
    </source>
</evidence>
<dbReference type="GO" id="GO:0006164">
    <property type="term" value="P:purine nucleotide biosynthetic process"/>
    <property type="evidence" value="ECO:0007669"/>
    <property type="project" value="TreeGrafter"/>
</dbReference>
<dbReference type="GO" id="GO:0006015">
    <property type="term" value="P:5-phosphoribose 1-diphosphate biosynthetic process"/>
    <property type="evidence" value="ECO:0007669"/>
    <property type="project" value="TreeGrafter"/>
</dbReference>